<name>A0A1W0AR77_9NOCA</name>
<evidence type="ECO:0000313" key="1">
    <source>
        <dbReference type="EMBL" id="ONM49836.1"/>
    </source>
</evidence>
<dbReference type="Gene3D" id="3.40.50.150">
    <property type="entry name" value="Vaccinia Virus protein VP39"/>
    <property type="match status" value="1"/>
</dbReference>
<dbReference type="InterPro" id="IPR006764">
    <property type="entry name" value="SAM_dep_MeTrfase_SAV2177_type"/>
</dbReference>
<dbReference type="EMBL" id="MUMY01000003">
    <property type="protein sequence ID" value="ONM49836.1"/>
    <property type="molecule type" value="Genomic_DNA"/>
</dbReference>
<dbReference type="AlphaFoldDB" id="A0A1W0AR77"/>
<comment type="caution">
    <text evidence="1">The sequence shown here is derived from an EMBL/GenBank/DDBJ whole genome shotgun (WGS) entry which is preliminary data.</text>
</comment>
<protein>
    <recommendedName>
        <fullName evidence="3">SAM-dependent methyltransferase</fullName>
    </recommendedName>
</protein>
<keyword evidence="2" id="KW-1185">Reference proteome</keyword>
<dbReference type="STRING" id="1538463.B0T36_23750"/>
<evidence type="ECO:0000313" key="2">
    <source>
        <dbReference type="Proteomes" id="UP000188836"/>
    </source>
</evidence>
<accession>A0A1W0AR77</accession>
<dbReference type="PIRSF" id="PIRSF017393">
    <property type="entry name" value="MTase_SAV2177"/>
    <property type="match status" value="1"/>
</dbReference>
<organism evidence="1 2">
    <name type="scientific">Nocardia donostiensis</name>
    <dbReference type="NCBI Taxonomy" id="1538463"/>
    <lineage>
        <taxon>Bacteria</taxon>
        <taxon>Bacillati</taxon>
        <taxon>Actinomycetota</taxon>
        <taxon>Actinomycetes</taxon>
        <taxon>Mycobacteriales</taxon>
        <taxon>Nocardiaceae</taxon>
        <taxon>Nocardia</taxon>
    </lineage>
</organism>
<dbReference type="Proteomes" id="UP000188836">
    <property type="component" value="Unassembled WGS sequence"/>
</dbReference>
<dbReference type="OrthoDB" id="5175904at2"/>
<gene>
    <name evidence="1" type="ORF">B0T46_05420</name>
</gene>
<reference evidence="1 2" key="1">
    <citation type="journal article" date="2016" name="Antonie Van Leeuwenhoek">
        <title>Nocardia donostiensis sp. nov., isolated from human respiratory specimens.</title>
        <authorList>
            <person name="Ercibengoa M."/>
            <person name="Bell M."/>
            <person name="Marimon J.M."/>
            <person name="Humrighouse B."/>
            <person name="Klenk H.P."/>
            <person name="Potter G."/>
            <person name="Perez-Trallero E."/>
        </authorList>
    </citation>
    <scope>NUCLEOTIDE SEQUENCE [LARGE SCALE GENOMIC DNA]</scope>
    <source>
        <strain evidence="1 2">X1655</strain>
    </source>
</reference>
<evidence type="ECO:0008006" key="3">
    <source>
        <dbReference type="Google" id="ProtNLM"/>
    </source>
</evidence>
<dbReference type="InterPro" id="IPR029063">
    <property type="entry name" value="SAM-dependent_MTases_sf"/>
</dbReference>
<dbReference type="RefSeq" id="WP_077115348.1">
    <property type="nucleotide sequence ID" value="NZ_LOKT01000021.1"/>
</dbReference>
<dbReference type="Pfam" id="PF04672">
    <property type="entry name" value="Methyltransf_19"/>
    <property type="match status" value="1"/>
</dbReference>
<proteinExistence type="predicted"/>
<sequence length="290" mass="31532">MTEDSSTPGVRDPVGVDSTRASISRVYDATLGGKDNYDVDRAVCDSITAVAPRWRNTLIAGRRFQERVLRYLTHAGIDQFLDIGAGLPTHGPGRATHEIVNPRHAARSTADRAPVVYVDNDPLCVAHGMAYWDNEISTYLRGSVLEPFALLDNPQLRARIDLARPVGVLVCGLLHHIDDSLDPAGVMRGLLDLLPGGSYVVITHFWNPCDVGAAEELAVELQRRHVESSLGSGWFRSREEITAMLAGLELLPPGLVEAGKWWPDGPPVCLPSIEQRLLLGALARKPGPTS</sequence>
<dbReference type="SUPFAM" id="SSF53335">
    <property type="entry name" value="S-adenosyl-L-methionine-dependent methyltransferases"/>
    <property type="match status" value="1"/>
</dbReference>